<evidence type="ECO:0000259" key="6">
    <source>
        <dbReference type="PROSITE" id="PS50222"/>
    </source>
</evidence>
<dbReference type="GO" id="GO:0005737">
    <property type="term" value="C:cytoplasm"/>
    <property type="evidence" value="ECO:0007669"/>
    <property type="project" value="TreeGrafter"/>
</dbReference>
<comment type="similarity">
    <text evidence="1 5">Belongs to the S-100 family.</text>
</comment>
<reference evidence="7" key="2">
    <citation type="submission" date="2025-09" db="UniProtKB">
        <authorList>
            <consortium name="Ensembl"/>
        </authorList>
    </citation>
    <scope>IDENTIFICATION</scope>
</reference>
<dbReference type="InterPro" id="IPR001751">
    <property type="entry name" value="S100/CaBP7/8-like_CS"/>
</dbReference>
<reference evidence="7" key="1">
    <citation type="submission" date="2025-08" db="UniProtKB">
        <authorList>
            <consortium name="Ensembl"/>
        </authorList>
    </citation>
    <scope>IDENTIFICATION</scope>
</reference>
<dbReference type="GO" id="GO:0005509">
    <property type="term" value="F:calcium ion binding"/>
    <property type="evidence" value="ECO:0007669"/>
    <property type="project" value="InterPro"/>
</dbReference>
<dbReference type="InterPro" id="IPR011992">
    <property type="entry name" value="EF-hand-dom_pair"/>
</dbReference>
<dbReference type="Gene3D" id="1.10.238.10">
    <property type="entry name" value="EF-hand"/>
    <property type="match status" value="1"/>
</dbReference>
<dbReference type="SMART" id="SM01394">
    <property type="entry name" value="S_100"/>
    <property type="match status" value="1"/>
</dbReference>
<evidence type="ECO:0000256" key="1">
    <source>
        <dbReference type="ARBA" id="ARBA00007323"/>
    </source>
</evidence>
<dbReference type="Pfam" id="PF01023">
    <property type="entry name" value="S_100"/>
    <property type="match status" value="1"/>
</dbReference>
<dbReference type="OrthoDB" id="26525at2759"/>
<dbReference type="InterPro" id="IPR002048">
    <property type="entry name" value="EF_hand_dom"/>
</dbReference>
<keyword evidence="8" id="KW-1185">Reference proteome</keyword>
<dbReference type="Proteomes" id="UP000694559">
    <property type="component" value="Unplaced"/>
</dbReference>
<dbReference type="GO" id="GO:0048306">
    <property type="term" value="F:calcium-dependent protein binding"/>
    <property type="evidence" value="ECO:0007669"/>
    <property type="project" value="TreeGrafter"/>
</dbReference>
<accession>A0A8C6XQA3</accession>
<proteinExistence type="inferred from homology"/>
<dbReference type="CDD" id="cd00213">
    <property type="entry name" value="S-100"/>
    <property type="match status" value="1"/>
</dbReference>
<dbReference type="PROSITE" id="PS00303">
    <property type="entry name" value="S100_CABP"/>
    <property type="match status" value="1"/>
</dbReference>
<dbReference type="GO" id="GO:0070062">
    <property type="term" value="C:extracellular exosome"/>
    <property type="evidence" value="ECO:0007669"/>
    <property type="project" value="TreeGrafter"/>
</dbReference>
<evidence type="ECO:0000313" key="8">
    <source>
        <dbReference type="Proteomes" id="UP000694559"/>
    </source>
</evidence>
<dbReference type="InterPro" id="IPR018247">
    <property type="entry name" value="EF_Hand_1_Ca_BS"/>
</dbReference>
<dbReference type="InterPro" id="IPR013787">
    <property type="entry name" value="S100_Ca-bd_sub"/>
</dbReference>
<name>A0A8C6XQA3_NAJNA</name>
<dbReference type="Pfam" id="PF00036">
    <property type="entry name" value="EF-hand_1"/>
    <property type="match status" value="1"/>
</dbReference>
<dbReference type="AlphaFoldDB" id="A0A8C6XQA3"/>
<protein>
    <recommendedName>
        <fullName evidence="5">Protein S100</fullName>
    </recommendedName>
    <alternativeName>
        <fullName evidence="5">S100 calcium-binding protein</fullName>
    </alternativeName>
</protein>
<dbReference type="GO" id="GO:0043542">
    <property type="term" value="P:endothelial cell migration"/>
    <property type="evidence" value="ECO:0007669"/>
    <property type="project" value="TreeGrafter"/>
</dbReference>
<dbReference type="PANTHER" id="PTHR11639:SF77">
    <property type="entry name" value="PROTEIN S100-A12"/>
    <property type="match status" value="1"/>
</dbReference>
<evidence type="ECO:0000256" key="5">
    <source>
        <dbReference type="RuleBase" id="RU361184"/>
    </source>
</evidence>
<dbReference type="InterPro" id="IPR034325">
    <property type="entry name" value="S-100_dom"/>
</dbReference>
<keyword evidence="3" id="KW-0677">Repeat</keyword>
<dbReference type="SUPFAM" id="SSF47473">
    <property type="entry name" value="EF-hand"/>
    <property type="match status" value="1"/>
</dbReference>
<evidence type="ECO:0000256" key="3">
    <source>
        <dbReference type="ARBA" id="ARBA00022737"/>
    </source>
</evidence>
<sequence>MSQTQMEKCCECIIDVFHKYSIQTDHHDRLSKAEFAKLLKEQLQTSSRASGDADGLFNELDENKDGQLSFKEFTTLVQEALMISYNKLHQDD</sequence>
<keyword evidence="2 5" id="KW-0479">Metal-binding</keyword>
<dbReference type="GeneTree" id="ENSGT01030000236372"/>
<dbReference type="PANTHER" id="PTHR11639">
    <property type="entry name" value="S100 CALCIUM-BINDING PROTEIN"/>
    <property type="match status" value="1"/>
</dbReference>
<dbReference type="OMA" id="FHENIHK"/>
<evidence type="ECO:0000313" key="7">
    <source>
        <dbReference type="Ensembl" id="ENSNNAP00000018122.1"/>
    </source>
</evidence>
<evidence type="ECO:0000256" key="4">
    <source>
        <dbReference type="ARBA" id="ARBA00022837"/>
    </source>
</evidence>
<dbReference type="PROSITE" id="PS50222">
    <property type="entry name" value="EF_HAND_2"/>
    <property type="match status" value="1"/>
</dbReference>
<organism evidence="7 8">
    <name type="scientific">Naja naja</name>
    <name type="common">Indian cobra</name>
    <dbReference type="NCBI Taxonomy" id="35670"/>
    <lineage>
        <taxon>Eukaryota</taxon>
        <taxon>Metazoa</taxon>
        <taxon>Chordata</taxon>
        <taxon>Craniata</taxon>
        <taxon>Vertebrata</taxon>
        <taxon>Euteleostomi</taxon>
        <taxon>Lepidosauria</taxon>
        <taxon>Squamata</taxon>
        <taxon>Bifurcata</taxon>
        <taxon>Unidentata</taxon>
        <taxon>Episquamata</taxon>
        <taxon>Toxicofera</taxon>
        <taxon>Serpentes</taxon>
        <taxon>Colubroidea</taxon>
        <taxon>Elapidae</taxon>
        <taxon>Elapinae</taxon>
        <taxon>Naja</taxon>
    </lineage>
</organism>
<feature type="domain" description="EF-hand" evidence="6">
    <location>
        <begin position="48"/>
        <end position="83"/>
    </location>
</feature>
<dbReference type="Ensembl" id="ENSNNAT00000019026.1">
    <property type="protein sequence ID" value="ENSNNAP00000018122.1"/>
    <property type="gene ID" value="ENSNNAG00000012103.1"/>
</dbReference>
<keyword evidence="4 5" id="KW-0106">Calcium</keyword>
<evidence type="ECO:0000256" key="2">
    <source>
        <dbReference type="ARBA" id="ARBA00022723"/>
    </source>
</evidence>
<dbReference type="GO" id="GO:0046914">
    <property type="term" value="F:transition metal ion binding"/>
    <property type="evidence" value="ECO:0007669"/>
    <property type="project" value="InterPro"/>
</dbReference>
<dbReference type="PROSITE" id="PS00018">
    <property type="entry name" value="EF_HAND_1"/>
    <property type="match status" value="1"/>
</dbReference>